<dbReference type="GeneID" id="6011598"/>
<name>A8NN88_COPC7</name>
<protein>
    <submittedName>
        <fullName evidence="1">Uncharacterized protein</fullName>
    </submittedName>
</protein>
<dbReference type="VEuPathDB" id="FungiDB:CC1G_06475"/>
<keyword evidence="2" id="KW-1185">Reference proteome</keyword>
<dbReference type="AlphaFoldDB" id="A8NN88"/>
<accession>A8NN88</accession>
<dbReference type="InParanoid" id="A8NN88"/>
<proteinExistence type="predicted"/>
<sequence length="90" mass="10103">MRFKAEVARAAMLFDARKKTQATSKRERSTLNAGLVSLERSDILHILMDPLLMARNCAWWNKTLQGLQAVESESCPEITYPLLNPVPMGA</sequence>
<gene>
    <name evidence="1" type="ORF">CC1G_06475</name>
</gene>
<organism evidence="1 2">
    <name type="scientific">Coprinopsis cinerea (strain Okayama-7 / 130 / ATCC MYA-4618 / FGSC 9003)</name>
    <name type="common">Inky cap fungus</name>
    <name type="synonym">Hormographiella aspergillata</name>
    <dbReference type="NCBI Taxonomy" id="240176"/>
    <lineage>
        <taxon>Eukaryota</taxon>
        <taxon>Fungi</taxon>
        <taxon>Dikarya</taxon>
        <taxon>Basidiomycota</taxon>
        <taxon>Agaricomycotina</taxon>
        <taxon>Agaricomycetes</taxon>
        <taxon>Agaricomycetidae</taxon>
        <taxon>Agaricales</taxon>
        <taxon>Agaricineae</taxon>
        <taxon>Psathyrellaceae</taxon>
        <taxon>Coprinopsis</taxon>
    </lineage>
</organism>
<evidence type="ECO:0000313" key="2">
    <source>
        <dbReference type="Proteomes" id="UP000001861"/>
    </source>
</evidence>
<dbReference type="KEGG" id="cci:CC1G_06475"/>
<reference evidence="1 2" key="1">
    <citation type="journal article" date="2010" name="Proc. Natl. Acad. Sci. U.S.A.">
        <title>Insights into evolution of multicellular fungi from the assembled chromosomes of the mushroom Coprinopsis cinerea (Coprinus cinereus).</title>
        <authorList>
            <person name="Stajich J.E."/>
            <person name="Wilke S.K."/>
            <person name="Ahren D."/>
            <person name="Au C.H."/>
            <person name="Birren B.W."/>
            <person name="Borodovsky M."/>
            <person name="Burns C."/>
            <person name="Canback B."/>
            <person name="Casselton L.A."/>
            <person name="Cheng C.K."/>
            <person name="Deng J."/>
            <person name="Dietrich F.S."/>
            <person name="Fargo D.C."/>
            <person name="Farman M.L."/>
            <person name="Gathman A.C."/>
            <person name="Goldberg J."/>
            <person name="Guigo R."/>
            <person name="Hoegger P.J."/>
            <person name="Hooker J.B."/>
            <person name="Huggins A."/>
            <person name="James T.Y."/>
            <person name="Kamada T."/>
            <person name="Kilaru S."/>
            <person name="Kodira C."/>
            <person name="Kues U."/>
            <person name="Kupfer D."/>
            <person name="Kwan H.S."/>
            <person name="Lomsadze A."/>
            <person name="Li W."/>
            <person name="Lilly W.W."/>
            <person name="Ma L.J."/>
            <person name="Mackey A.J."/>
            <person name="Manning G."/>
            <person name="Martin F."/>
            <person name="Muraguchi H."/>
            <person name="Natvig D.O."/>
            <person name="Palmerini H."/>
            <person name="Ramesh M.A."/>
            <person name="Rehmeyer C.J."/>
            <person name="Roe B.A."/>
            <person name="Shenoy N."/>
            <person name="Stanke M."/>
            <person name="Ter-Hovhannisyan V."/>
            <person name="Tunlid A."/>
            <person name="Velagapudi R."/>
            <person name="Vision T.J."/>
            <person name="Zeng Q."/>
            <person name="Zolan M.E."/>
            <person name="Pukkila P.J."/>
        </authorList>
    </citation>
    <scope>NUCLEOTIDE SEQUENCE [LARGE SCALE GENOMIC DNA]</scope>
    <source>
        <strain evidence="2">Okayama-7 / 130 / ATCC MYA-4618 / FGSC 9003</strain>
    </source>
</reference>
<dbReference type="EMBL" id="AACS02000012">
    <property type="protein sequence ID" value="EAU86714.1"/>
    <property type="molecule type" value="Genomic_DNA"/>
</dbReference>
<dbReference type="RefSeq" id="XP_001835072.1">
    <property type="nucleotide sequence ID" value="XM_001835020.1"/>
</dbReference>
<evidence type="ECO:0000313" key="1">
    <source>
        <dbReference type="EMBL" id="EAU86714.1"/>
    </source>
</evidence>
<dbReference type="Proteomes" id="UP000001861">
    <property type="component" value="Unassembled WGS sequence"/>
</dbReference>
<comment type="caution">
    <text evidence="1">The sequence shown here is derived from an EMBL/GenBank/DDBJ whole genome shotgun (WGS) entry which is preliminary data.</text>
</comment>